<reference evidence="7" key="1">
    <citation type="submission" date="2025-08" db="UniProtKB">
        <authorList>
            <consortium name="Ensembl"/>
        </authorList>
    </citation>
    <scope>IDENTIFICATION</scope>
</reference>
<dbReference type="PANTHER" id="PTHR15427:SF18">
    <property type="entry name" value="COMPLEMENT C1Q SUBCOMPONENT SUBUNIT B"/>
    <property type="match status" value="1"/>
</dbReference>
<feature type="signal peptide" evidence="5">
    <location>
        <begin position="1"/>
        <end position="17"/>
    </location>
</feature>
<reference evidence="7" key="2">
    <citation type="submission" date="2025-09" db="UniProtKB">
        <authorList>
            <consortium name="Ensembl"/>
        </authorList>
    </citation>
    <scope>IDENTIFICATION</scope>
</reference>
<dbReference type="PRINTS" id="PR00007">
    <property type="entry name" value="COMPLEMNTC1Q"/>
</dbReference>
<evidence type="ECO:0000256" key="2">
    <source>
        <dbReference type="ARBA" id="ARBA00022525"/>
    </source>
</evidence>
<feature type="chain" id="PRO_5034280985" evidence="5">
    <location>
        <begin position="18"/>
        <end position="233"/>
    </location>
</feature>
<dbReference type="GeneTree" id="ENSGT00940000161091"/>
<protein>
    <submittedName>
        <fullName evidence="7">Complement C1q B chain</fullName>
    </submittedName>
</protein>
<dbReference type="Gene3D" id="2.60.120.40">
    <property type="match status" value="1"/>
</dbReference>
<name>A0A8C5MUZ4_9ANUR</name>
<evidence type="ECO:0000256" key="3">
    <source>
        <dbReference type="ARBA" id="ARBA00022729"/>
    </source>
</evidence>
<comment type="subcellular location">
    <subcellularLocation>
        <location evidence="1">Secreted</location>
    </subcellularLocation>
</comment>
<dbReference type="Ensembl" id="ENSLLET00000018932.1">
    <property type="protein sequence ID" value="ENSLLEP00000018211.1"/>
    <property type="gene ID" value="ENSLLEG00000011599.1"/>
</dbReference>
<evidence type="ECO:0000259" key="6">
    <source>
        <dbReference type="PROSITE" id="PS50871"/>
    </source>
</evidence>
<evidence type="ECO:0000313" key="7">
    <source>
        <dbReference type="Ensembl" id="ENSLLEP00000018211.1"/>
    </source>
</evidence>
<keyword evidence="3 5" id="KW-0732">Signal</keyword>
<dbReference type="GO" id="GO:0005576">
    <property type="term" value="C:extracellular region"/>
    <property type="evidence" value="ECO:0007669"/>
    <property type="project" value="UniProtKB-SubCell"/>
</dbReference>
<sequence>MTFRLFLVLLTFPLVTGQSCTYGVHGVPGIPGVDGEDGHDGQKGETGSPGIFEGWNINDYIGSPGMAGNPGKVGPKGPTGEKGYQGPPGHKGITGESGDYRKTLLSAFSALRQSVAPVRSNQLVRFDKLAANAGTDFDVRVSKFQCQTPGIYYFTYHASSRGNLCLNIIKGKAKVVGFCDHVVNAFQVTTGGVVLQLKKDETVWLQTTDKFSLLGTDGADSVFSGFLLFPDSS</sequence>
<proteinExistence type="predicted"/>
<dbReference type="InterPro" id="IPR008983">
    <property type="entry name" value="Tumour_necrosis_fac-like_dom"/>
</dbReference>
<dbReference type="SUPFAM" id="SSF49842">
    <property type="entry name" value="TNF-like"/>
    <property type="match status" value="1"/>
</dbReference>
<evidence type="ECO:0000256" key="1">
    <source>
        <dbReference type="ARBA" id="ARBA00004613"/>
    </source>
</evidence>
<organism evidence="7 8">
    <name type="scientific">Leptobrachium leishanense</name>
    <name type="common">Leishan spiny toad</name>
    <dbReference type="NCBI Taxonomy" id="445787"/>
    <lineage>
        <taxon>Eukaryota</taxon>
        <taxon>Metazoa</taxon>
        <taxon>Chordata</taxon>
        <taxon>Craniata</taxon>
        <taxon>Vertebrata</taxon>
        <taxon>Euteleostomi</taxon>
        <taxon>Amphibia</taxon>
        <taxon>Batrachia</taxon>
        <taxon>Anura</taxon>
        <taxon>Pelobatoidea</taxon>
        <taxon>Megophryidae</taxon>
        <taxon>Leptobrachium</taxon>
    </lineage>
</organism>
<keyword evidence="8" id="KW-1185">Reference proteome</keyword>
<evidence type="ECO:0000256" key="5">
    <source>
        <dbReference type="SAM" id="SignalP"/>
    </source>
</evidence>
<dbReference type="PROSITE" id="PS51257">
    <property type="entry name" value="PROKAR_LIPOPROTEIN"/>
    <property type="match status" value="1"/>
</dbReference>
<dbReference type="Pfam" id="PF01391">
    <property type="entry name" value="Collagen"/>
    <property type="match status" value="1"/>
</dbReference>
<feature type="region of interest" description="Disordered" evidence="4">
    <location>
        <begin position="66"/>
        <end position="96"/>
    </location>
</feature>
<feature type="domain" description="C1q" evidence="6">
    <location>
        <begin position="101"/>
        <end position="233"/>
    </location>
</feature>
<evidence type="ECO:0000313" key="8">
    <source>
        <dbReference type="Proteomes" id="UP000694569"/>
    </source>
</evidence>
<gene>
    <name evidence="7" type="primary">C1QB</name>
</gene>
<dbReference type="SMART" id="SM00110">
    <property type="entry name" value="C1Q"/>
    <property type="match status" value="1"/>
</dbReference>
<dbReference type="PANTHER" id="PTHR15427">
    <property type="entry name" value="EMILIN ELASTIN MICROFIBRIL INTERFACE-LOCATED PROTEIN ELASTIN MICROFIBRIL INTERFACER"/>
    <property type="match status" value="1"/>
</dbReference>
<keyword evidence="2" id="KW-0964">Secreted</keyword>
<dbReference type="AlphaFoldDB" id="A0A8C5MUZ4"/>
<dbReference type="InterPro" id="IPR050392">
    <property type="entry name" value="Collagen/C1q_domain"/>
</dbReference>
<dbReference type="PROSITE" id="PS50871">
    <property type="entry name" value="C1Q"/>
    <property type="match status" value="1"/>
</dbReference>
<evidence type="ECO:0000256" key="4">
    <source>
        <dbReference type="SAM" id="MobiDB-lite"/>
    </source>
</evidence>
<dbReference type="InterPro" id="IPR008160">
    <property type="entry name" value="Collagen"/>
</dbReference>
<accession>A0A8C5MUZ4</accession>
<dbReference type="Pfam" id="PF00386">
    <property type="entry name" value="C1q"/>
    <property type="match status" value="1"/>
</dbReference>
<dbReference type="OrthoDB" id="8964326at2759"/>
<dbReference type="InterPro" id="IPR001073">
    <property type="entry name" value="C1q_dom"/>
</dbReference>
<dbReference type="Proteomes" id="UP000694569">
    <property type="component" value="Unplaced"/>
</dbReference>